<sequence>MKYKFEHFYGIVLFLCLLMSSCGNHKYLKSHSKSTEKPRNRVYDEHRVVKNELNFVKQKYKIQEDYENLWYEISTIIKQVPDRSVVKGFRQWVYHLNDTLSTSYRFNRDSNAILPKTIRRKSNGLQKWLHNKVGIKPVILDTALTRKTAESMRIFLNQRAYFNASVDYSIKYKRHKAIVSYHIKTGMPLLIDTVSVFSKDSAIHKILEEIKVSTILKKGVPLSADNFDQNLEKEKKRITLAIRDRGYYDFNWNYIVVEADTINARKVKPKGGGLFGGPLEQGEPRANVYLEVLPYSDTSIMHPRYTISNVYITPNEYILKAHQRRTIKKDSFFIVERTLKERQKKILLKSNDIMLPNDSLIKESVLLNGKKIRLVQRSVPRFKKMTLNSRADLLAEDKIIHIILRKIVKNKDGKPASEQEKRQKYFIRDKIISDAVLVKAGDLYNNKTSQESEKRIDKLDVFRFPRIEYVPSANGKKNHLDCLVKMQPGKKQAVGADFEVNNNYATVSSLGIATFLSYQNKNIFKGAETFEVSALGGIDFKLNGQDSFDNNFFEQAVNLLDINLETSLYFPRFLGIKGIEKAFKMERPSTKVAIGYRFLQQAADFQISSFYTKMGYEWSKGTQHAFRWNPILINLTLKPVLDANFEALLKENNRPLYESLSASYLIPSMDFSYTFSSLDNKTKGGGWYFKSSFEVAGNLFYLADKIIKPKETMQFWGIDYSQYFRTDLDIRYSYKLSKRHSIISRLMVGIIIPYGNSEGTEVPFVKRFTLGGPSSMRAWNLRYLGPGSQRSINGAEFQMGDFRVEFNSEYRFMFNSWIGAALFVDVGNIWLLESTSSSRGIPYPNVKTGVFTERFYEQLAIGAGLGLRFDLSFFVFRFDFAFQVREPQGYGENETDPRPYWNAKPFHPERHKFIIAIGYPF</sequence>
<dbReference type="AlphaFoldDB" id="A0A916DUJ4"/>
<dbReference type="InterPro" id="IPR000184">
    <property type="entry name" value="Bac_surfAg_D15"/>
</dbReference>
<dbReference type="PANTHER" id="PTHR12815:SF47">
    <property type="entry name" value="TRANSLOCATION AND ASSEMBLY MODULE SUBUNIT TAMA"/>
    <property type="match status" value="1"/>
</dbReference>
<keyword evidence="5" id="KW-0998">Cell outer membrane</keyword>
<accession>A0A916DUJ4</accession>
<keyword evidence="4" id="KW-0472">Membrane</keyword>
<evidence type="ECO:0000313" key="8">
    <source>
        <dbReference type="Proteomes" id="UP001060919"/>
    </source>
</evidence>
<dbReference type="RefSeq" id="WP_264793390.1">
    <property type="nucleotide sequence ID" value="NZ_AP026867.1"/>
</dbReference>
<dbReference type="PANTHER" id="PTHR12815">
    <property type="entry name" value="SORTING AND ASSEMBLY MACHINERY SAMM50 PROTEIN FAMILY MEMBER"/>
    <property type="match status" value="1"/>
</dbReference>
<keyword evidence="3" id="KW-0732">Signal</keyword>
<evidence type="ECO:0000313" key="7">
    <source>
        <dbReference type="EMBL" id="BDS12296.1"/>
    </source>
</evidence>
<evidence type="ECO:0000259" key="6">
    <source>
        <dbReference type="Pfam" id="PF01103"/>
    </source>
</evidence>
<dbReference type="InterPro" id="IPR039910">
    <property type="entry name" value="D15-like"/>
</dbReference>
<comment type="subcellular location">
    <subcellularLocation>
        <location evidence="1">Membrane</location>
    </subcellularLocation>
</comment>
<name>A0A916DUJ4_9BACT</name>
<dbReference type="KEGG" id="aup:AsAng_0030150"/>
<dbReference type="GO" id="GO:0019867">
    <property type="term" value="C:outer membrane"/>
    <property type="evidence" value="ECO:0007669"/>
    <property type="project" value="InterPro"/>
</dbReference>
<dbReference type="PROSITE" id="PS51257">
    <property type="entry name" value="PROKAR_LIPOPROTEIN"/>
    <property type="match status" value="1"/>
</dbReference>
<dbReference type="EMBL" id="AP026867">
    <property type="protein sequence ID" value="BDS12296.1"/>
    <property type="molecule type" value="Genomic_DNA"/>
</dbReference>
<keyword evidence="2" id="KW-0812">Transmembrane</keyword>
<evidence type="ECO:0000256" key="5">
    <source>
        <dbReference type="ARBA" id="ARBA00023237"/>
    </source>
</evidence>
<feature type="domain" description="Bacterial surface antigen (D15)" evidence="6">
    <location>
        <begin position="522"/>
        <end position="892"/>
    </location>
</feature>
<evidence type="ECO:0000256" key="1">
    <source>
        <dbReference type="ARBA" id="ARBA00004370"/>
    </source>
</evidence>
<dbReference type="Proteomes" id="UP001060919">
    <property type="component" value="Chromosome"/>
</dbReference>
<dbReference type="Gene3D" id="3.10.20.310">
    <property type="entry name" value="membrane protein fhac"/>
    <property type="match status" value="1"/>
</dbReference>
<evidence type="ECO:0000256" key="3">
    <source>
        <dbReference type="ARBA" id="ARBA00022729"/>
    </source>
</evidence>
<reference evidence="7" key="1">
    <citation type="submission" date="2022-09" db="EMBL/GenBank/DDBJ databases">
        <title>Aureispira anguillicida sp. nov., isolated from Leptocephalus of Japanese eel Anguilla japonica.</title>
        <authorList>
            <person name="Yuasa K."/>
            <person name="Mekata T."/>
            <person name="Ikunari K."/>
        </authorList>
    </citation>
    <scope>NUCLEOTIDE SEQUENCE</scope>
    <source>
        <strain evidence="7">EL160426</strain>
    </source>
</reference>
<gene>
    <name evidence="7" type="ORF">AsAng_0030150</name>
</gene>
<evidence type="ECO:0000256" key="2">
    <source>
        <dbReference type="ARBA" id="ARBA00022692"/>
    </source>
</evidence>
<dbReference type="Gene3D" id="2.40.160.50">
    <property type="entry name" value="membrane protein fhac: a member of the omp85/tpsb transporter family"/>
    <property type="match status" value="1"/>
</dbReference>
<organism evidence="7 8">
    <name type="scientific">Aureispira anguillae</name>
    <dbReference type="NCBI Taxonomy" id="2864201"/>
    <lineage>
        <taxon>Bacteria</taxon>
        <taxon>Pseudomonadati</taxon>
        <taxon>Bacteroidota</taxon>
        <taxon>Saprospiria</taxon>
        <taxon>Saprospirales</taxon>
        <taxon>Saprospiraceae</taxon>
        <taxon>Aureispira</taxon>
    </lineage>
</organism>
<proteinExistence type="predicted"/>
<protein>
    <submittedName>
        <fullName evidence="7">BamA/TamA family outer membrane protein</fullName>
    </submittedName>
</protein>
<evidence type="ECO:0000256" key="4">
    <source>
        <dbReference type="ARBA" id="ARBA00023136"/>
    </source>
</evidence>
<dbReference type="Pfam" id="PF01103">
    <property type="entry name" value="Omp85"/>
    <property type="match status" value="1"/>
</dbReference>
<keyword evidence="8" id="KW-1185">Reference proteome</keyword>